<dbReference type="SUPFAM" id="SSF102114">
    <property type="entry name" value="Radical SAM enzymes"/>
    <property type="match status" value="1"/>
</dbReference>
<dbReference type="Proteomes" id="UP000228949">
    <property type="component" value="Unassembled WGS sequence"/>
</dbReference>
<dbReference type="SFLD" id="SFLDG01082">
    <property type="entry name" value="B12-binding_domain_containing"/>
    <property type="match status" value="1"/>
</dbReference>
<evidence type="ECO:0000256" key="2">
    <source>
        <dbReference type="ARBA" id="ARBA00022603"/>
    </source>
</evidence>
<evidence type="ECO:0000256" key="6">
    <source>
        <dbReference type="ARBA" id="ARBA00023004"/>
    </source>
</evidence>
<dbReference type="GO" id="GO:0003824">
    <property type="term" value="F:catalytic activity"/>
    <property type="evidence" value="ECO:0007669"/>
    <property type="project" value="InterPro"/>
</dbReference>
<proteinExistence type="predicted"/>
<feature type="domain" description="Radical SAM core" evidence="8">
    <location>
        <begin position="95"/>
        <end position="314"/>
    </location>
</feature>
<dbReference type="InterPro" id="IPR058240">
    <property type="entry name" value="rSAM_sf"/>
</dbReference>
<keyword evidence="5" id="KW-0479">Metal-binding</keyword>
<dbReference type="InterPro" id="IPR034466">
    <property type="entry name" value="Methyltransferase_Class_B"/>
</dbReference>
<dbReference type="InterPro" id="IPR051198">
    <property type="entry name" value="BchE-like"/>
</dbReference>
<gene>
    <name evidence="9" type="ORF">COS61_01810</name>
</gene>
<protein>
    <recommendedName>
        <fullName evidence="8">Radical SAM core domain-containing protein</fullName>
    </recommendedName>
</protein>
<dbReference type="SMART" id="SM00729">
    <property type="entry name" value="Elp3"/>
    <property type="match status" value="1"/>
</dbReference>
<dbReference type="CDD" id="cd01335">
    <property type="entry name" value="Radical_SAM"/>
    <property type="match status" value="1"/>
</dbReference>
<dbReference type="PANTHER" id="PTHR43409:SF7">
    <property type="entry name" value="BLL1977 PROTEIN"/>
    <property type="match status" value="1"/>
</dbReference>
<accession>A0A2M7B5H0</accession>
<dbReference type="AlphaFoldDB" id="A0A2M7B5H0"/>
<dbReference type="PROSITE" id="PS51918">
    <property type="entry name" value="RADICAL_SAM"/>
    <property type="match status" value="1"/>
</dbReference>
<keyword evidence="6" id="KW-0408">Iron</keyword>
<evidence type="ECO:0000256" key="3">
    <source>
        <dbReference type="ARBA" id="ARBA00022679"/>
    </source>
</evidence>
<evidence type="ECO:0000313" key="9">
    <source>
        <dbReference type="EMBL" id="PIU98366.1"/>
    </source>
</evidence>
<keyword evidence="3" id="KW-0808">Transferase</keyword>
<evidence type="ECO:0000256" key="4">
    <source>
        <dbReference type="ARBA" id="ARBA00022691"/>
    </source>
</evidence>
<sequence>MSEILRRANVPIKVVGGPHVTHYAKETMNLGADAIFKHDGDRNFNEWLNSGCKEGIYEDYIKNIDTLPFIKREFPGFELEDYMLSGEDTQKTLFKQRSLRRLAMMSSKGCPFRCVFCDVQDKEFRFLSPQRVVDEMEHLLSCGANSIHILDDCFNTNRGRVIKICEEIKNRGLKFQWSGRGRAVLDEVTAEALRSAGCIRLHVGIESLDPEVLKWMNKRITIETSEEFCRTCNEYGIEIVAYFVIGAPMETREYRQELPYRIKDLGVKYPFFNILYPSANTKYYHQLMANGTYKTDYWQAFAEKPAPNFEIPFPRSQELQEELEETAEKCIKIFFNGNNV</sequence>
<dbReference type="Pfam" id="PF04055">
    <property type="entry name" value="Radical_SAM"/>
    <property type="match status" value="1"/>
</dbReference>
<keyword evidence="2" id="KW-0489">Methyltransferase</keyword>
<dbReference type="GO" id="GO:0051539">
    <property type="term" value="F:4 iron, 4 sulfur cluster binding"/>
    <property type="evidence" value="ECO:0007669"/>
    <property type="project" value="UniProtKB-KW"/>
</dbReference>
<dbReference type="GO" id="GO:0046872">
    <property type="term" value="F:metal ion binding"/>
    <property type="evidence" value="ECO:0007669"/>
    <property type="project" value="UniProtKB-KW"/>
</dbReference>
<dbReference type="Gene3D" id="3.20.20.70">
    <property type="entry name" value="Aldolase class I"/>
    <property type="match status" value="1"/>
</dbReference>
<dbReference type="SFLD" id="SFLDG01123">
    <property type="entry name" value="methyltransferase_(Class_B)"/>
    <property type="match status" value="1"/>
</dbReference>
<evidence type="ECO:0000313" key="10">
    <source>
        <dbReference type="Proteomes" id="UP000228949"/>
    </source>
</evidence>
<dbReference type="InterPro" id="IPR006638">
    <property type="entry name" value="Elp3/MiaA/NifB-like_rSAM"/>
</dbReference>
<dbReference type="SFLD" id="SFLDS00029">
    <property type="entry name" value="Radical_SAM"/>
    <property type="match status" value="1"/>
</dbReference>
<dbReference type="Gene3D" id="3.40.50.280">
    <property type="entry name" value="Cobalamin-binding domain"/>
    <property type="match status" value="1"/>
</dbReference>
<keyword evidence="7" id="KW-0411">Iron-sulfur</keyword>
<comment type="caution">
    <text evidence="9">The sequence shown here is derived from an EMBL/GenBank/DDBJ whole genome shotgun (WGS) entry which is preliminary data.</text>
</comment>
<dbReference type="EMBL" id="PEVJ01000044">
    <property type="protein sequence ID" value="PIU98366.1"/>
    <property type="molecule type" value="Genomic_DNA"/>
</dbReference>
<name>A0A2M7B5H0_9BACT</name>
<dbReference type="PANTHER" id="PTHR43409">
    <property type="entry name" value="ANAEROBIC MAGNESIUM-PROTOPORPHYRIN IX MONOMETHYL ESTER CYCLASE-RELATED"/>
    <property type="match status" value="1"/>
</dbReference>
<organism evidence="9 10">
    <name type="scientific">Candidatus Wolfebacteria bacterium CG03_land_8_20_14_0_80_40_12</name>
    <dbReference type="NCBI Taxonomy" id="1975069"/>
    <lineage>
        <taxon>Bacteria</taxon>
        <taxon>Candidatus Wolfeibacteriota</taxon>
    </lineage>
</organism>
<evidence type="ECO:0000259" key="8">
    <source>
        <dbReference type="PROSITE" id="PS51918"/>
    </source>
</evidence>
<evidence type="ECO:0000256" key="5">
    <source>
        <dbReference type="ARBA" id="ARBA00022723"/>
    </source>
</evidence>
<dbReference type="InterPro" id="IPR013785">
    <property type="entry name" value="Aldolase_TIM"/>
</dbReference>
<comment type="cofactor">
    <cofactor evidence="1">
        <name>[4Fe-4S] cluster</name>
        <dbReference type="ChEBI" id="CHEBI:49883"/>
    </cofactor>
</comment>
<evidence type="ECO:0000256" key="1">
    <source>
        <dbReference type="ARBA" id="ARBA00001966"/>
    </source>
</evidence>
<keyword evidence="4" id="KW-0949">S-adenosyl-L-methionine</keyword>
<reference evidence="10" key="1">
    <citation type="submission" date="2017-09" db="EMBL/GenBank/DDBJ databases">
        <title>Depth-based differentiation of microbial function through sediment-hosted aquifers and enrichment of novel symbionts in the deep terrestrial subsurface.</title>
        <authorList>
            <person name="Probst A.J."/>
            <person name="Ladd B."/>
            <person name="Jarett J.K."/>
            <person name="Geller-Mcgrath D.E."/>
            <person name="Sieber C.M.K."/>
            <person name="Emerson J.B."/>
            <person name="Anantharaman K."/>
            <person name="Thomas B.C."/>
            <person name="Malmstrom R."/>
            <person name="Stieglmeier M."/>
            <person name="Klingl A."/>
            <person name="Woyke T."/>
            <person name="Ryan C.M."/>
            <person name="Banfield J.F."/>
        </authorList>
    </citation>
    <scope>NUCLEOTIDE SEQUENCE [LARGE SCALE GENOMIC DNA]</scope>
</reference>
<dbReference type="InterPro" id="IPR007197">
    <property type="entry name" value="rSAM"/>
</dbReference>
<evidence type="ECO:0000256" key="7">
    <source>
        <dbReference type="ARBA" id="ARBA00023014"/>
    </source>
</evidence>